<evidence type="ECO:0000256" key="1">
    <source>
        <dbReference type="SAM" id="SignalP"/>
    </source>
</evidence>
<feature type="chain" id="PRO_5041315632" evidence="1">
    <location>
        <begin position="20"/>
        <end position="104"/>
    </location>
</feature>
<evidence type="ECO:0000313" key="2">
    <source>
        <dbReference type="EMBL" id="CAI9734352.1"/>
    </source>
</evidence>
<feature type="signal peptide" evidence="1">
    <location>
        <begin position="1"/>
        <end position="19"/>
    </location>
</feature>
<dbReference type="EMBL" id="OX597829">
    <property type="protein sequence ID" value="CAI9734352.1"/>
    <property type="molecule type" value="Genomic_DNA"/>
</dbReference>
<accession>A0AA36BIK4</accession>
<keyword evidence="1" id="KW-0732">Signal</keyword>
<dbReference type="Proteomes" id="UP001162480">
    <property type="component" value="Chromosome 16"/>
</dbReference>
<reference evidence="2" key="1">
    <citation type="submission" date="2023-08" db="EMBL/GenBank/DDBJ databases">
        <authorList>
            <person name="Alioto T."/>
            <person name="Alioto T."/>
            <person name="Gomez Garrido J."/>
        </authorList>
    </citation>
    <scope>NUCLEOTIDE SEQUENCE</scope>
</reference>
<protein>
    <submittedName>
        <fullName evidence="2">Uncharacterized protein</fullName>
    </submittedName>
</protein>
<evidence type="ECO:0000313" key="3">
    <source>
        <dbReference type="Proteomes" id="UP001162480"/>
    </source>
</evidence>
<dbReference type="AlphaFoldDB" id="A0AA36BIK4"/>
<name>A0AA36BIK4_OCTVU</name>
<keyword evidence="3" id="KW-1185">Reference proteome</keyword>
<proteinExistence type="predicted"/>
<organism evidence="2 3">
    <name type="scientific">Octopus vulgaris</name>
    <name type="common">Common octopus</name>
    <dbReference type="NCBI Taxonomy" id="6645"/>
    <lineage>
        <taxon>Eukaryota</taxon>
        <taxon>Metazoa</taxon>
        <taxon>Spiralia</taxon>
        <taxon>Lophotrochozoa</taxon>
        <taxon>Mollusca</taxon>
        <taxon>Cephalopoda</taxon>
        <taxon>Coleoidea</taxon>
        <taxon>Octopodiformes</taxon>
        <taxon>Octopoda</taxon>
        <taxon>Incirrata</taxon>
        <taxon>Octopodidae</taxon>
        <taxon>Octopus</taxon>
    </lineage>
</organism>
<gene>
    <name evidence="2" type="ORF">OCTVUL_1B030806</name>
</gene>
<sequence length="104" mass="10757">MVVVVLVVVLVLGDYSVVGSDCNGSFNGIVCSDSCDGNAMGGCGGVGSGYSKMWSNSSGGSVDHNEESVLTGWRCYDSCSCSIGPCDCNTWSTLNKITRRPSVV</sequence>